<gene>
    <name evidence="3" type="ORF">MVEN_02032700</name>
</gene>
<sequence>MRFSLAVAALAPVLSASAADILVLVGAGGQLAFSPSNVTANVGDTIAFQFQGKNHSVTQSTFANPCQIQTTPAQGIDSGFQFVDNTSSTLPQWSFTVDNTSAPLWFFCAQTNPANHCQKGMVFSVNANPNSPKSFAVFQQAAMGNAADVEASAAAAASAAGSGAAAAPTPTDSGISGGISGATPSADGAAGGAATAGGVPTGAATDGANAVNGATGANSGLTSQPTTSAGGNSTAPGNSAFRVGGSTMSLVAAVGLTVFLL</sequence>
<dbReference type="PANTHER" id="PTHR34883:SF15">
    <property type="entry name" value="EXTRACELLULAR SERINE-RICH PROTEIN"/>
    <property type="match status" value="1"/>
</dbReference>
<dbReference type="InterPro" id="IPR052953">
    <property type="entry name" value="Ser-rich/MCO-related"/>
</dbReference>
<feature type="chain" id="PRO_5034949604" description="Cupredoxin" evidence="2">
    <location>
        <begin position="19"/>
        <end position="261"/>
    </location>
</feature>
<name>A0A8H7CJC1_9AGAR</name>
<reference evidence="3" key="1">
    <citation type="submission" date="2020-05" db="EMBL/GenBank/DDBJ databases">
        <title>Mycena genomes resolve the evolution of fungal bioluminescence.</title>
        <authorList>
            <person name="Tsai I.J."/>
        </authorList>
    </citation>
    <scope>NUCLEOTIDE SEQUENCE</scope>
    <source>
        <strain evidence="3">CCC161011</strain>
    </source>
</reference>
<dbReference type="SUPFAM" id="SSF49503">
    <property type="entry name" value="Cupredoxins"/>
    <property type="match status" value="1"/>
</dbReference>
<feature type="region of interest" description="Disordered" evidence="1">
    <location>
        <begin position="215"/>
        <end position="234"/>
    </location>
</feature>
<dbReference type="EMBL" id="JACAZI010000021">
    <property type="protein sequence ID" value="KAF7338082.1"/>
    <property type="molecule type" value="Genomic_DNA"/>
</dbReference>
<protein>
    <recommendedName>
        <fullName evidence="5">Cupredoxin</fullName>
    </recommendedName>
</protein>
<evidence type="ECO:0000256" key="2">
    <source>
        <dbReference type="SAM" id="SignalP"/>
    </source>
</evidence>
<dbReference type="CDD" id="cd00920">
    <property type="entry name" value="Cupredoxin"/>
    <property type="match status" value="1"/>
</dbReference>
<dbReference type="InterPro" id="IPR008972">
    <property type="entry name" value="Cupredoxin"/>
</dbReference>
<accession>A0A8H7CJC1</accession>
<comment type="caution">
    <text evidence="3">The sequence shown here is derived from an EMBL/GenBank/DDBJ whole genome shotgun (WGS) entry which is preliminary data.</text>
</comment>
<dbReference type="PANTHER" id="PTHR34883">
    <property type="entry name" value="SERINE-RICH PROTEIN, PUTATIVE-RELATED-RELATED"/>
    <property type="match status" value="1"/>
</dbReference>
<keyword evidence="4" id="KW-1185">Reference proteome</keyword>
<evidence type="ECO:0000313" key="4">
    <source>
        <dbReference type="Proteomes" id="UP000620124"/>
    </source>
</evidence>
<dbReference type="Proteomes" id="UP000620124">
    <property type="component" value="Unassembled WGS sequence"/>
</dbReference>
<feature type="compositionally biased region" description="Polar residues" evidence="1">
    <location>
        <begin position="221"/>
        <end position="234"/>
    </location>
</feature>
<keyword evidence="2" id="KW-0732">Signal</keyword>
<dbReference type="OrthoDB" id="1921208at2759"/>
<organism evidence="3 4">
    <name type="scientific">Mycena venus</name>
    <dbReference type="NCBI Taxonomy" id="2733690"/>
    <lineage>
        <taxon>Eukaryota</taxon>
        <taxon>Fungi</taxon>
        <taxon>Dikarya</taxon>
        <taxon>Basidiomycota</taxon>
        <taxon>Agaricomycotina</taxon>
        <taxon>Agaricomycetes</taxon>
        <taxon>Agaricomycetidae</taxon>
        <taxon>Agaricales</taxon>
        <taxon>Marasmiineae</taxon>
        <taxon>Mycenaceae</taxon>
        <taxon>Mycena</taxon>
    </lineage>
</organism>
<evidence type="ECO:0000256" key="1">
    <source>
        <dbReference type="SAM" id="MobiDB-lite"/>
    </source>
</evidence>
<proteinExistence type="predicted"/>
<dbReference type="AlphaFoldDB" id="A0A8H7CJC1"/>
<dbReference type="Gene3D" id="2.60.40.420">
    <property type="entry name" value="Cupredoxins - blue copper proteins"/>
    <property type="match status" value="1"/>
</dbReference>
<evidence type="ECO:0000313" key="3">
    <source>
        <dbReference type="EMBL" id="KAF7338082.1"/>
    </source>
</evidence>
<evidence type="ECO:0008006" key="5">
    <source>
        <dbReference type="Google" id="ProtNLM"/>
    </source>
</evidence>
<feature type="signal peptide" evidence="2">
    <location>
        <begin position="1"/>
        <end position="18"/>
    </location>
</feature>